<evidence type="ECO:0000256" key="11">
    <source>
        <dbReference type="SAM" id="MobiDB-lite"/>
    </source>
</evidence>
<keyword evidence="5 10" id="KW-0472">Membrane</keyword>
<evidence type="ECO:0000313" key="12">
    <source>
        <dbReference type="EMBL" id="GGB40772.1"/>
    </source>
</evidence>
<dbReference type="NCBIfam" id="TIGR00494">
    <property type="entry name" value="crcB"/>
    <property type="match status" value="1"/>
</dbReference>
<comment type="catalytic activity">
    <reaction evidence="8">
        <text>fluoride(in) = fluoride(out)</text>
        <dbReference type="Rhea" id="RHEA:76159"/>
        <dbReference type="ChEBI" id="CHEBI:17051"/>
    </reaction>
    <physiologicalReaction direction="left-to-right" evidence="8">
        <dbReference type="Rhea" id="RHEA:76160"/>
    </physiologicalReaction>
</comment>
<protein>
    <recommendedName>
        <fullName evidence="10">Fluoride-specific ion channel FluC</fullName>
    </recommendedName>
</protein>
<keyword evidence="2 10" id="KW-1003">Cell membrane</keyword>
<feature type="transmembrane region" description="Helical" evidence="10">
    <location>
        <begin position="151"/>
        <end position="169"/>
    </location>
</feature>
<organism evidence="12 13">
    <name type="scientific">Gordonia jinhuaensis</name>
    <dbReference type="NCBI Taxonomy" id="1517702"/>
    <lineage>
        <taxon>Bacteria</taxon>
        <taxon>Bacillati</taxon>
        <taxon>Actinomycetota</taxon>
        <taxon>Actinomycetes</taxon>
        <taxon>Mycobacteriales</taxon>
        <taxon>Gordoniaceae</taxon>
        <taxon>Gordonia</taxon>
    </lineage>
</organism>
<evidence type="ECO:0000256" key="1">
    <source>
        <dbReference type="ARBA" id="ARBA00004651"/>
    </source>
</evidence>
<dbReference type="GO" id="GO:0062054">
    <property type="term" value="F:fluoride channel activity"/>
    <property type="evidence" value="ECO:0007669"/>
    <property type="project" value="UniProtKB-UniRule"/>
</dbReference>
<feature type="transmembrane region" description="Helical" evidence="10">
    <location>
        <begin position="185"/>
        <end position="210"/>
    </location>
</feature>
<feature type="compositionally biased region" description="Gly residues" evidence="11">
    <location>
        <begin position="10"/>
        <end position="21"/>
    </location>
</feature>
<feature type="transmembrane region" description="Helical" evidence="10">
    <location>
        <begin position="117"/>
        <end position="139"/>
    </location>
</feature>
<feature type="binding site" evidence="10">
    <location>
        <position position="161"/>
    </location>
    <ligand>
        <name>Na(+)</name>
        <dbReference type="ChEBI" id="CHEBI:29101"/>
        <note>structural</note>
    </ligand>
</feature>
<keyword evidence="13" id="KW-1185">Reference proteome</keyword>
<reference evidence="12" key="1">
    <citation type="journal article" date="2014" name="Int. J. Syst. Evol. Microbiol.">
        <title>Complete genome sequence of Corynebacterium casei LMG S-19264T (=DSM 44701T), isolated from a smear-ripened cheese.</title>
        <authorList>
            <consortium name="US DOE Joint Genome Institute (JGI-PGF)"/>
            <person name="Walter F."/>
            <person name="Albersmeier A."/>
            <person name="Kalinowski J."/>
            <person name="Ruckert C."/>
        </authorList>
    </citation>
    <scope>NUCLEOTIDE SEQUENCE</scope>
    <source>
        <strain evidence="12">CGMCC 1.12827</strain>
    </source>
</reference>
<evidence type="ECO:0000313" key="13">
    <source>
        <dbReference type="Proteomes" id="UP000621454"/>
    </source>
</evidence>
<evidence type="ECO:0000256" key="8">
    <source>
        <dbReference type="ARBA" id="ARBA00035585"/>
    </source>
</evidence>
<sequence length="215" mass="22414">MSAARDPGARGSGGDDPGGGRLGDDDSGRGEPSRGRSGDRELRRARPRLPVDPDILDETDADSVATGGQTISADRRAPTPLHRQFRAIALVLAGGLIGAVVRYLLEEQFPHSATGWPVATFSINLAGAFVLGVLLEALARLGDDSGWRQRLRLFAGTGFCGAFTTYSTFSLEAVNLFRDDAAGTAFAYLAVSVILGVVCAWAGIVAASAIGRGRA</sequence>
<feature type="transmembrane region" description="Helical" evidence="10">
    <location>
        <begin position="85"/>
        <end position="105"/>
    </location>
</feature>
<dbReference type="Pfam" id="PF02537">
    <property type="entry name" value="CRCB"/>
    <property type="match status" value="1"/>
</dbReference>
<dbReference type="InterPro" id="IPR003691">
    <property type="entry name" value="FluC"/>
</dbReference>
<keyword evidence="3 10" id="KW-0812">Transmembrane</keyword>
<proteinExistence type="inferred from homology"/>
<evidence type="ECO:0000256" key="10">
    <source>
        <dbReference type="HAMAP-Rule" id="MF_00454"/>
    </source>
</evidence>
<feature type="region of interest" description="Disordered" evidence="11">
    <location>
        <begin position="1"/>
        <end position="75"/>
    </location>
</feature>
<comment type="caution">
    <text evidence="12">The sequence shown here is derived from an EMBL/GenBank/DDBJ whole genome shotgun (WGS) entry which is preliminary data.</text>
</comment>
<keyword evidence="10" id="KW-0915">Sodium</keyword>
<dbReference type="RefSeq" id="WP_188587433.1">
    <property type="nucleotide sequence ID" value="NZ_BMGC01000026.1"/>
</dbReference>
<feature type="compositionally biased region" description="Basic and acidic residues" evidence="11">
    <location>
        <begin position="22"/>
        <end position="44"/>
    </location>
</feature>
<reference evidence="12" key="2">
    <citation type="submission" date="2020-09" db="EMBL/GenBank/DDBJ databases">
        <authorList>
            <person name="Sun Q."/>
            <person name="Zhou Y."/>
        </authorList>
    </citation>
    <scope>NUCLEOTIDE SEQUENCE</scope>
    <source>
        <strain evidence="12">CGMCC 1.12827</strain>
    </source>
</reference>
<accession>A0A916WZ30</accession>
<dbReference type="PANTHER" id="PTHR28259">
    <property type="entry name" value="FLUORIDE EXPORT PROTEIN 1-RELATED"/>
    <property type="match status" value="1"/>
</dbReference>
<comment type="similarity">
    <text evidence="7 10">Belongs to the fluoride channel Fluc/FEX (TC 1.A.43) family.</text>
</comment>
<dbReference type="PANTHER" id="PTHR28259:SF1">
    <property type="entry name" value="FLUORIDE EXPORT PROTEIN 1-RELATED"/>
    <property type="match status" value="1"/>
</dbReference>
<evidence type="ECO:0000256" key="9">
    <source>
        <dbReference type="ARBA" id="ARBA00049940"/>
    </source>
</evidence>
<dbReference type="GO" id="GO:0140114">
    <property type="term" value="P:cellular detoxification of fluoride"/>
    <property type="evidence" value="ECO:0007669"/>
    <property type="project" value="UniProtKB-UniRule"/>
</dbReference>
<keyword evidence="10" id="KW-0813">Transport</keyword>
<evidence type="ECO:0000256" key="2">
    <source>
        <dbReference type="ARBA" id="ARBA00022475"/>
    </source>
</evidence>
<feature type="binding site" evidence="10">
    <location>
        <position position="164"/>
    </location>
    <ligand>
        <name>Na(+)</name>
        <dbReference type="ChEBI" id="CHEBI:29101"/>
        <note>structural</note>
    </ligand>
</feature>
<evidence type="ECO:0000256" key="4">
    <source>
        <dbReference type="ARBA" id="ARBA00022989"/>
    </source>
</evidence>
<dbReference type="Proteomes" id="UP000621454">
    <property type="component" value="Unassembled WGS sequence"/>
</dbReference>
<dbReference type="EMBL" id="BMGC01000026">
    <property type="protein sequence ID" value="GGB40772.1"/>
    <property type="molecule type" value="Genomic_DNA"/>
</dbReference>
<keyword evidence="10" id="KW-0479">Metal-binding</keyword>
<evidence type="ECO:0000256" key="5">
    <source>
        <dbReference type="ARBA" id="ARBA00023136"/>
    </source>
</evidence>
<dbReference type="GO" id="GO:0005886">
    <property type="term" value="C:plasma membrane"/>
    <property type="evidence" value="ECO:0007669"/>
    <property type="project" value="UniProtKB-SubCell"/>
</dbReference>
<keyword evidence="6 10" id="KW-0407">Ion channel</keyword>
<evidence type="ECO:0000256" key="6">
    <source>
        <dbReference type="ARBA" id="ARBA00023303"/>
    </source>
</evidence>
<dbReference type="GO" id="GO:0046872">
    <property type="term" value="F:metal ion binding"/>
    <property type="evidence" value="ECO:0007669"/>
    <property type="project" value="UniProtKB-KW"/>
</dbReference>
<keyword evidence="4 10" id="KW-1133">Transmembrane helix</keyword>
<name>A0A916WZ30_9ACTN</name>
<comment type="function">
    <text evidence="9 10">Fluoride-specific ion channel. Important for reducing fluoride concentration in the cell, thus reducing its toxicity.</text>
</comment>
<comment type="subcellular location">
    <subcellularLocation>
        <location evidence="1 10">Cell membrane</location>
        <topology evidence="1 10">Multi-pass membrane protein</topology>
    </subcellularLocation>
</comment>
<evidence type="ECO:0000256" key="7">
    <source>
        <dbReference type="ARBA" id="ARBA00035120"/>
    </source>
</evidence>
<gene>
    <name evidence="10" type="primary">fluC</name>
    <name evidence="10" type="synonym">crcB</name>
    <name evidence="12" type="ORF">GCM10011489_30450</name>
</gene>
<keyword evidence="10" id="KW-0406">Ion transport</keyword>
<dbReference type="HAMAP" id="MF_00454">
    <property type="entry name" value="FluC"/>
    <property type="match status" value="1"/>
</dbReference>
<comment type="activity regulation">
    <text evidence="10">Na(+) is not transported, but it plays an essential structural role and its presence is essential for fluoride channel function.</text>
</comment>
<evidence type="ECO:0000256" key="3">
    <source>
        <dbReference type="ARBA" id="ARBA00022692"/>
    </source>
</evidence>
<dbReference type="AlphaFoldDB" id="A0A916WZ30"/>